<evidence type="ECO:0000256" key="1">
    <source>
        <dbReference type="SAM" id="Phobius"/>
    </source>
</evidence>
<reference evidence="2 3" key="1">
    <citation type="submission" date="2018-10" db="EMBL/GenBank/DDBJ databases">
        <title>A high-quality apple genome assembly.</title>
        <authorList>
            <person name="Hu J."/>
        </authorList>
    </citation>
    <scope>NUCLEOTIDE SEQUENCE [LARGE SCALE GENOMIC DNA]</scope>
    <source>
        <strain evidence="3">cv. HFTH1</strain>
        <tissue evidence="2">Young leaf</tissue>
    </source>
</reference>
<comment type="caution">
    <text evidence="2">The sequence shown here is derived from an EMBL/GenBank/DDBJ whole genome shotgun (WGS) entry which is preliminary data.</text>
</comment>
<keyword evidence="3" id="KW-1185">Reference proteome</keyword>
<dbReference type="Proteomes" id="UP000290289">
    <property type="component" value="Chromosome 8"/>
</dbReference>
<protein>
    <submittedName>
        <fullName evidence="2">Uncharacterized protein</fullName>
    </submittedName>
</protein>
<name>A0A498JA97_MALDO</name>
<feature type="transmembrane region" description="Helical" evidence="1">
    <location>
        <begin position="488"/>
        <end position="511"/>
    </location>
</feature>
<feature type="transmembrane region" description="Helical" evidence="1">
    <location>
        <begin position="431"/>
        <end position="452"/>
    </location>
</feature>
<organism evidence="2 3">
    <name type="scientific">Malus domestica</name>
    <name type="common">Apple</name>
    <name type="synonym">Pyrus malus</name>
    <dbReference type="NCBI Taxonomy" id="3750"/>
    <lineage>
        <taxon>Eukaryota</taxon>
        <taxon>Viridiplantae</taxon>
        <taxon>Streptophyta</taxon>
        <taxon>Embryophyta</taxon>
        <taxon>Tracheophyta</taxon>
        <taxon>Spermatophyta</taxon>
        <taxon>Magnoliopsida</taxon>
        <taxon>eudicotyledons</taxon>
        <taxon>Gunneridae</taxon>
        <taxon>Pentapetalae</taxon>
        <taxon>rosids</taxon>
        <taxon>fabids</taxon>
        <taxon>Rosales</taxon>
        <taxon>Rosaceae</taxon>
        <taxon>Amygdaloideae</taxon>
        <taxon>Maleae</taxon>
        <taxon>Malus</taxon>
    </lineage>
</organism>
<dbReference type="Pfam" id="PF03140">
    <property type="entry name" value="DUF247"/>
    <property type="match status" value="1"/>
</dbReference>
<keyword evidence="1" id="KW-0812">Transmembrane</keyword>
<keyword evidence="1" id="KW-1133">Transmembrane helix</keyword>
<feature type="transmembrane region" description="Helical" evidence="1">
    <location>
        <begin position="523"/>
        <end position="555"/>
    </location>
</feature>
<keyword evidence="1" id="KW-0472">Membrane</keyword>
<dbReference type="EMBL" id="RDQH01000334">
    <property type="protein sequence ID" value="RXH92056.1"/>
    <property type="molecule type" value="Genomic_DNA"/>
</dbReference>
<evidence type="ECO:0000313" key="3">
    <source>
        <dbReference type="Proteomes" id="UP000290289"/>
    </source>
</evidence>
<dbReference type="PANTHER" id="PTHR31170">
    <property type="entry name" value="BNAC04G53230D PROTEIN"/>
    <property type="match status" value="1"/>
</dbReference>
<accession>A0A498JA97</accession>
<dbReference type="AlphaFoldDB" id="A0A498JA97"/>
<dbReference type="PANTHER" id="PTHR31170:SF17">
    <property type="match status" value="1"/>
</dbReference>
<proteinExistence type="predicted"/>
<evidence type="ECO:0000313" key="2">
    <source>
        <dbReference type="EMBL" id="RXH92056.1"/>
    </source>
</evidence>
<sequence>MELSNHDPLVTSMSEELDRLPPLSPSCCIYRVPKRLRRVSEKAYTPQVVSIGPLHHGKETLKAMEELKYRYLKDFLDRTDVKLEYCIRRIRDKEAVLRSCYAETIKFTSDEFVRIILVDAAFIIEILMRFRYKKLRVPTDRIFNKPRMLEDVWPDMRMLENQLPFFILVDLFDQERNRVDTETTSIIDLSHHFFKNLMYLKDTEDALPQIRPPHEVEHFVDFVRKLYPLPPPSVLEVPQARGQSKTLAISSMRSSSFVVDVQQAQGPLETLLTLTPSMTQLYRAGVKFKVGSSRNIFDIRFEDGVLEFPKITISDQSEVTLTNLLVYEQSLCQKVENYINDYVVILNVLMKTPEDVELLVKNGIVENKLGDSSKGCTMIKNLADGVVMDSEEFYFATLCDDLTKYYKMFRHRGMEYLIKHFFNSPWTTKEIIAAVILLVLTLIQTVCSVISARQKHSPMHRNTHFHALVSIKPAPSTISVHMIVVEDVAVVIFVAVVAVVTMVGLQTYGLFNLIPNKVFLVLLYGFGVISTILLGIMSLFALTALVLLLPAIMLFHLV</sequence>
<gene>
    <name evidence="2" type="ORF">DVH24_021079</name>
</gene>
<dbReference type="InterPro" id="IPR004158">
    <property type="entry name" value="DUF247_pln"/>
</dbReference>